<accession>A0A4U8T6Q8</accession>
<comment type="caution">
    <text evidence="2">The sequence shown here is derived from an EMBL/GenBank/DDBJ whole genome shotgun (WGS) entry which is preliminary data.</text>
</comment>
<dbReference type="Proteomes" id="UP000029861">
    <property type="component" value="Unassembled WGS sequence"/>
</dbReference>
<evidence type="ECO:0000313" key="2">
    <source>
        <dbReference type="EMBL" id="TLD95168.1"/>
    </source>
</evidence>
<evidence type="ECO:0000313" key="3">
    <source>
        <dbReference type="Proteomes" id="UP000029861"/>
    </source>
</evidence>
<keyword evidence="1" id="KW-0812">Transmembrane</keyword>
<organism evidence="2 3">
    <name type="scientific">Helicobacter trogontum</name>
    <dbReference type="NCBI Taxonomy" id="50960"/>
    <lineage>
        <taxon>Bacteria</taxon>
        <taxon>Pseudomonadati</taxon>
        <taxon>Campylobacterota</taxon>
        <taxon>Epsilonproteobacteria</taxon>
        <taxon>Campylobacterales</taxon>
        <taxon>Helicobacteraceae</taxon>
        <taxon>Helicobacter</taxon>
    </lineage>
</organism>
<feature type="transmembrane region" description="Helical" evidence="1">
    <location>
        <begin position="36"/>
        <end position="53"/>
    </location>
</feature>
<keyword evidence="1" id="KW-0472">Membrane</keyword>
<gene>
    <name evidence="2" type="ORF">LS80_009420</name>
</gene>
<proteinExistence type="predicted"/>
<dbReference type="EMBL" id="JRPK02000048">
    <property type="protein sequence ID" value="TLD95168.1"/>
    <property type="molecule type" value="Genomic_DNA"/>
</dbReference>
<keyword evidence="1" id="KW-1133">Transmembrane helix</keyword>
<dbReference type="AlphaFoldDB" id="A0A4U8T6Q8"/>
<reference evidence="2 3" key="1">
    <citation type="journal article" date="2014" name="Genome Announc.">
        <title>Draft genome sequences of eight enterohepatic helicobacter species isolated from both laboratory and wild rodents.</title>
        <authorList>
            <person name="Sheh A."/>
            <person name="Shen Z."/>
            <person name="Fox J.G."/>
        </authorList>
    </citation>
    <scope>NUCLEOTIDE SEQUENCE [LARGE SCALE GENOMIC DNA]</scope>
    <source>
        <strain evidence="2 3">ATCC 49310</strain>
    </source>
</reference>
<sequence length="79" mass="9260">MQSVALHSVLLLISKRKERAFAFVAYSVCYQGSQKILPFDFLTLVICFVLFYYREALKMRVLRGFMAFLVLYVTKKLLI</sequence>
<name>A0A4U8T6Q8_9HELI</name>
<protein>
    <submittedName>
        <fullName evidence="2">Uncharacterized protein</fullName>
    </submittedName>
</protein>
<dbReference type="RefSeq" id="WP_034322521.1">
    <property type="nucleotide sequence ID" value="NZ_FZNF01000066.1"/>
</dbReference>
<evidence type="ECO:0000256" key="1">
    <source>
        <dbReference type="SAM" id="Phobius"/>
    </source>
</evidence>